<keyword evidence="1" id="KW-0472">Membrane</keyword>
<dbReference type="Proteomes" id="UP000178869">
    <property type="component" value="Unassembled WGS sequence"/>
</dbReference>
<feature type="transmembrane region" description="Helical" evidence="1">
    <location>
        <begin position="26"/>
        <end position="52"/>
    </location>
</feature>
<comment type="caution">
    <text evidence="2">The sequence shown here is derived from an EMBL/GenBank/DDBJ whole genome shotgun (WGS) entry which is preliminary data.</text>
</comment>
<name>A0A1G2PGJ3_9BACT</name>
<proteinExistence type="predicted"/>
<evidence type="ECO:0000256" key="1">
    <source>
        <dbReference type="SAM" id="Phobius"/>
    </source>
</evidence>
<protein>
    <submittedName>
        <fullName evidence="2">Uncharacterized protein</fullName>
    </submittedName>
</protein>
<dbReference type="InterPro" id="IPR007813">
    <property type="entry name" value="PilN"/>
</dbReference>
<evidence type="ECO:0000313" key="2">
    <source>
        <dbReference type="EMBL" id="OHA46731.1"/>
    </source>
</evidence>
<keyword evidence="1" id="KW-0812">Transmembrane</keyword>
<dbReference type="Pfam" id="PF05137">
    <property type="entry name" value="PilN"/>
    <property type="match status" value="1"/>
</dbReference>
<keyword evidence="1" id="KW-1133">Transmembrane helix</keyword>
<organism evidence="2 3">
    <name type="scientific">Candidatus Terrybacteria bacterium RIFCSPHIGHO2_01_FULL_43_35</name>
    <dbReference type="NCBI Taxonomy" id="1802361"/>
    <lineage>
        <taxon>Bacteria</taxon>
        <taxon>Candidatus Terryibacteriota</taxon>
    </lineage>
</organism>
<dbReference type="AlphaFoldDB" id="A0A1G2PGJ3"/>
<accession>A0A1G2PGJ3</accession>
<dbReference type="EMBL" id="MHSR01000013">
    <property type="protein sequence ID" value="OHA46731.1"/>
    <property type="molecule type" value="Genomic_DNA"/>
</dbReference>
<reference evidence="2 3" key="1">
    <citation type="journal article" date="2016" name="Nat. Commun.">
        <title>Thousands of microbial genomes shed light on interconnected biogeochemical processes in an aquifer system.</title>
        <authorList>
            <person name="Anantharaman K."/>
            <person name="Brown C.T."/>
            <person name="Hug L.A."/>
            <person name="Sharon I."/>
            <person name="Castelle C.J."/>
            <person name="Probst A.J."/>
            <person name="Thomas B.C."/>
            <person name="Singh A."/>
            <person name="Wilkins M.J."/>
            <person name="Karaoz U."/>
            <person name="Brodie E.L."/>
            <person name="Williams K.H."/>
            <person name="Hubbard S.S."/>
            <person name="Banfield J.F."/>
        </authorList>
    </citation>
    <scope>NUCLEOTIDE SEQUENCE [LARGE SCALE GENOMIC DNA]</scope>
</reference>
<evidence type="ECO:0000313" key="3">
    <source>
        <dbReference type="Proteomes" id="UP000178869"/>
    </source>
</evidence>
<sequence>MLGDKLINLTSIEAQNGIRFELLTRLVIRVGIVIIAILSVLIIFMLTSLIYITTLKGGVSENTKTWRILGQTTESDEVKQKVKASADFIRYVSKLSTDPFKWSSTIRDVVVSLPPTVYLTAISGSQAQRNIVISGFAPTRDDVLQLEDMLKKLPFISLVDSPDSNVIAEKNITFQFTLILNNIRQQEEKTDKKSK</sequence>
<gene>
    <name evidence="2" type="ORF">A2828_02425</name>
</gene>